<gene>
    <name evidence="5" type="ORF">D9T17_12635</name>
</gene>
<comment type="caution">
    <text evidence="5">The sequence shown here is derived from an EMBL/GenBank/DDBJ whole genome shotgun (WGS) entry which is preliminary data.</text>
</comment>
<name>A0A3N2RGU6_LYSEN</name>
<protein>
    <submittedName>
        <fullName evidence="5">TPM domain-containing protein</fullName>
    </submittedName>
</protein>
<feature type="compositionally biased region" description="Low complexity" evidence="1">
    <location>
        <begin position="21"/>
        <end position="32"/>
    </location>
</feature>
<evidence type="ECO:0000313" key="6">
    <source>
        <dbReference type="Proteomes" id="UP000275910"/>
    </source>
</evidence>
<keyword evidence="3" id="KW-0732">Signal</keyword>
<keyword evidence="2" id="KW-1133">Transmembrane helix</keyword>
<feature type="chain" id="PRO_5017993401" evidence="3">
    <location>
        <begin position="19"/>
        <end position="257"/>
    </location>
</feature>
<proteinExistence type="predicted"/>
<sequence length="257" mass="27163">MACAVLALSLGASGSALAAPAPAAPASVAPADTPAPTPPPPRADIPALTAPVVDTIDLLDPSTRDDLNLLARDLRRDRLGMQLQVLIVASTDGEPIEAYAQRAFVEQRLGSRLLDNGVLMVIAKDDRRVRIHTGAGMDGRVTDAIAQRVIDEHMLPKFRAGEFGRGIEDGAKALSEVMRGGRLPEPSAGKVLAFSELSWPMKILVLVLLPVMLIGPFAPALIRWRKGGRLVEDRDTTSTRWSNNGGGSDGGGASGKW</sequence>
<dbReference type="Proteomes" id="UP000275910">
    <property type="component" value="Unassembled WGS sequence"/>
</dbReference>
<evidence type="ECO:0000256" key="1">
    <source>
        <dbReference type="SAM" id="MobiDB-lite"/>
    </source>
</evidence>
<dbReference type="Pfam" id="PF04536">
    <property type="entry name" value="TPM_phosphatase"/>
    <property type="match status" value="1"/>
</dbReference>
<evidence type="ECO:0000256" key="3">
    <source>
        <dbReference type="SAM" id="SignalP"/>
    </source>
</evidence>
<dbReference type="Gene3D" id="3.10.310.50">
    <property type="match status" value="1"/>
</dbReference>
<dbReference type="PANTHER" id="PTHR30373:SF2">
    <property type="entry name" value="UPF0603 PROTEIN YGCG"/>
    <property type="match status" value="1"/>
</dbReference>
<feature type="transmembrane region" description="Helical" evidence="2">
    <location>
        <begin position="203"/>
        <end position="222"/>
    </location>
</feature>
<reference evidence="5 6" key="1">
    <citation type="submission" date="2018-10" db="EMBL/GenBank/DDBJ databases">
        <title>The genome of Lysobacter enzymogenes OH11.</title>
        <authorList>
            <person name="Liu F."/>
            <person name="Zhao Y."/>
            <person name="Qian G."/>
            <person name="Chen Y."/>
            <person name="Xu H."/>
        </authorList>
    </citation>
    <scope>NUCLEOTIDE SEQUENCE [LARGE SCALE GENOMIC DNA]</scope>
    <source>
        <strain evidence="5 6">OH11</strain>
    </source>
</reference>
<keyword evidence="2" id="KW-0472">Membrane</keyword>
<dbReference type="AlphaFoldDB" id="A0A3N2RGU6"/>
<feature type="signal peptide" evidence="3">
    <location>
        <begin position="1"/>
        <end position="18"/>
    </location>
</feature>
<dbReference type="EMBL" id="RCTY01000031">
    <property type="protein sequence ID" value="ROU06692.1"/>
    <property type="molecule type" value="Genomic_DNA"/>
</dbReference>
<feature type="region of interest" description="Disordered" evidence="1">
    <location>
        <begin position="233"/>
        <end position="257"/>
    </location>
</feature>
<accession>A0A3N2RGU6</accession>
<evidence type="ECO:0000256" key="2">
    <source>
        <dbReference type="SAM" id="Phobius"/>
    </source>
</evidence>
<feature type="compositionally biased region" description="Pro residues" evidence="1">
    <location>
        <begin position="33"/>
        <end position="43"/>
    </location>
</feature>
<organism evidence="5 6">
    <name type="scientific">Lysobacter enzymogenes</name>
    <dbReference type="NCBI Taxonomy" id="69"/>
    <lineage>
        <taxon>Bacteria</taxon>
        <taxon>Pseudomonadati</taxon>
        <taxon>Pseudomonadota</taxon>
        <taxon>Gammaproteobacteria</taxon>
        <taxon>Lysobacterales</taxon>
        <taxon>Lysobacteraceae</taxon>
        <taxon>Lysobacter</taxon>
    </lineage>
</organism>
<evidence type="ECO:0000313" key="5">
    <source>
        <dbReference type="EMBL" id="ROU06692.1"/>
    </source>
</evidence>
<evidence type="ECO:0000259" key="4">
    <source>
        <dbReference type="Pfam" id="PF04536"/>
    </source>
</evidence>
<feature type="domain" description="TPM" evidence="4">
    <location>
        <begin position="52"/>
        <end position="176"/>
    </location>
</feature>
<feature type="compositionally biased region" description="Gly residues" evidence="1">
    <location>
        <begin position="244"/>
        <end position="257"/>
    </location>
</feature>
<dbReference type="PANTHER" id="PTHR30373">
    <property type="entry name" value="UPF0603 PROTEIN YGCG"/>
    <property type="match status" value="1"/>
</dbReference>
<feature type="region of interest" description="Disordered" evidence="1">
    <location>
        <begin position="21"/>
        <end position="45"/>
    </location>
</feature>
<dbReference type="InterPro" id="IPR007621">
    <property type="entry name" value="TPM_dom"/>
</dbReference>
<keyword evidence="2" id="KW-0812">Transmembrane</keyword>